<dbReference type="PhylomeDB" id="B4QFE0"/>
<dbReference type="EMBL" id="CM000362">
    <property type="protein sequence ID" value="EDX07050.1"/>
    <property type="molecule type" value="Genomic_DNA"/>
</dbReference>
<keyword evidence="1" id="KW-1133">Transmembrane helix</keyword>
<keyword evidence="1" id="KW-0812">Transmembrane</keyword>
<organism evidence="2 3">
    <name type="scientific">Drosophila simulans</name>
    <name type="common">Fruit fly</name>
    <dbReference type="NCBI Taxonomy" id="7240"/>
    <lineage>
        <taxon>Eukaryota</taxon>
        <taxon>Metazoa</taxon>
        <taxon>Ecdysozoa</taxon>
        <taxon>Arthropoda</taxon>
        <taxon>Hexapoda</taxon>
        <taxon>Insecta</taxon>
        <taxon>Pterygota</taxon>
        <taxon>Neoptera</taxon>
        <taxon>Endopterygota</taxon>
        <taxon>Diptera</taxon>
        <taxon>Brachycera</taxon>
        <taxon>Muscomorpha</taxon>
        <taxon>Ephydroidea</taxon>
        <taxon>Drosophilidae</taxon>
        <taxon>Drosophila</taxon>
        <taxon>Sophophora</taxon>
    </lineage>
</organism>
<proteinExistence type="predicted"/>
<accession>B4QFE0</accession>
<evidence type="ECO:0000313" key="2">
    <source>
        <dbReference type="EMBL" id="EDX07050.1"/>
    </source>
</evidence>
<dbReference type="AlphaFoldDB" id="B4QFE0"/>
<evidence type="ECO:0000256" key="1">
    <source>
        <dbReference type="SAM" id="Phobius"/>
    </source>
</evidence>
<gene>
    <name evidence="2" type="primary">Dsim\GD17899</name>
    <name evidence="2" type="ORF">Dsim_GD17899</name>
</gene>
<keyword evidence="3" id="KW-1185">Reference proteome</keyword>
<feature type="transmembrane region" description="Helical" evidence="1">
    <location>
        <begin position="76"/>
        <end position="95"/>
    </location>
</feature>
<name>B4QFE0_DROSI</name>
<dbReference type="Proteomes" id="UP000000304">
    <property type="component" value="Chromosome 2R"/>
</dbReference>
<sequence>MSADINVNWARAAIVLSKEAALAPTSHRRGVGGVSKEAGAEAGAQSQTEALAQIQIQTLVQSTPRLRSGLRMRMRLAGWLAGWFGGVWLPCRTFMHNF</sequence>
<dbReference type="HOGENOM" id="CLU_2402002_0_0_1"/>
<protein>
    <submittedName>
        <fullName evidence="2">GD17899</fullName>
    </submittedName>
</protein>
<reference evidence="2 3" key="1">
    <citation type="journal article" date="2007" name="Nature">
        <title>Evolution of genes and genomes on the Drosophila phylogeny.</title>
        <authorList>
            <consortium name="Drosophila 12 Genomes Consortium"/>
            <person name="Clark A.G."/>
            <person name="Eisen M.B."/>
            <person name="Smith D.R."/>
            <person name="Bergman C.M."/>
            <person name="Oliver B."/>
            <person name="Markow T.A."/>
            <person name="Kaufman T.C."/>
            <person name="Kellis M."/>
            <person name="Gelbart W."/>
            <person name="Iyer V.N."/>
            <person name="Pollard D.A."/>
            <person name="Sackton T.B."/>
            <person name="Larracuente A.M."/>
            <person name="Singh N.D."/>
            <person name="Abad J.P."/>
            <person name="Abt D.N."/>
            <person name="Adryan B."/>
            <person name="Aguade M."/>
            <person name="Akashi H."/>
            <person name="Anderson W.W."/>
            <person name="Aquadro C.F."/>
            <person name="Ardell D.H."/>
            <person name="Arguello R."/>
            <person name="Artieri C.G."/>
            <person name="Barbash D.A."/>
            <person name="Barker D."/>
            <person name="Barsanti P."/>
            <person name="Batterham P."/>
            <person name="Batzoglou S."/>
            <person name="Begun D."/>
            <person name="Bhutkar A."/>
            <person name="Blanco E."/>
            <person name="Bosak S.A."/>
            <person name="Bradley R.K."/>
            <person name="Brand A.D."/>
            <person name="Brent M.R."/>
            <person name="Brooks A.N."/>
            <person name="Brown R.H."/>
            <person name="Butlin R.K."/>
            <person name="Caggese C."/>
            <person name="Calvi B.R."/>
            <person name="Bernardo de Carvalho A."/>
            <person name="Caspi A."/>
            <person name="Castrezana S."/>
            <person name="Celniker S.E."/>
            <person name="Chang J.L."/>
            <person name="Chapple C."/>
            <person name="Chatterji S."/>
            <person name="Chinwalla A."/>
            <person name="Civetta A."/>
            <person name="Clifton S.W."/>
            <person name="Comeron J.M."/>
            <person name="Costello J.C."/>
            <person name="Coyne J.A."/>
            <person name="Daub J."/>
            <person name="David R.G."/>
            <person name="Delcher A.L."/>
            <person name="Delehaunty K."/>
            <person name="Do C.B."/>
            <person name="Ebling H."/>
            <person name="Edwards K."/>
            <person name="Eickbush T."/>
            <person name="Evans J.D."/>
            <person name="Filipski A."/>
            <person name="Findeiss S."/>
            <person name="Freyhult E."/>
            <person name="Fulton L."/>
            <person name="Fulton R."/>
            <person name="Garcia A.C."/>
            <person name="Gardiner A."/>
            <person name="Garfield D.A."/>
            <person name="Garvin B.E."/>
            <person name="Gibson G."/>
            <person name="Gilbert D."/>
            <person name="Gnerre S."/>
            <person name="Godfrey J."/>
            <person name="Good R."/>
            <person name="Gotea V."/>
            <person name="Gravely B."/>
            <person name="Greenberg A.J."/>
            <person name="Griffiths-Jones S."/>
            <person name="Gross S."/>
            <person name="Guigo R."/>
            <person name="Gustafson E.A."/>
            <person name="Haerty W."/>
            <person name="Hahn M.W."/>
            <person name="Halligan D.L."/>
            <person name="Halpern A.L."/>
            <person name="Halter G.M."/>
            <person name="Han M.V."/>
            <person name="Heger A."/>
            <person name="Hillier L."/>
            <person name="Hinrichs A.S."/>
            <person name="Holmes I."/>
            <person name="Hoskins R.A."/>
            <person name="Hubisz M.J."/>
            <person name="Hultmark D."/>
            <person name="Huntley M.A."/>
            <person name="Jaffe D.B."/>
            <person name="Jagadeeshan S."/>
            <person name="Jeck W.R."/>
            <person name="Johnson J."/>
            <person name="Jones C.D."/>
            <person name="Jordan W.C."/>
            <person name="Karpen G.H."/>
            <person name="Kataoka E."/>
            <person name="Keightley P.D."/>
            <person name="Kheradpour P."/>
            <person name="Kirkness E.F."/>
            <person name="Koerich L.B."/>
            <person name="Kristiansen K."/>
            <person name="Kudrna D."/>
            <person name="Kulathinal R.J."/>
            <person name="Kumar S."/>
            <person name="Kwok R."/>
            <person name="Lander E."/>
            <person name="Langley C.H."/>
            <person name="Lapoint R."/>
            <person name="Lazzaro B.P."/>
            <person name="Lee S.J."/>
            <person name="Levesque L."/>
            <person name="Li R."/>
            <person name="Lin C.F."/>
            <person name="Lin M.F."/>
            <person name="Lindblad-Toh K."/>
            <person name="Llopart A."/>
            <person name="Long M."/>
            <person name="Low L."/>
            <person name="Lozovsky E."/>
            <person name="Lu J."/>
            <person name="Luo M."/>
            <person name="Machado C.A."/>
            <person name="Makalowski W."/>
            <person name="Marzo M."/>
            <person name="Matsuda M."/>
            <person name="Matzkin L."/>
            <person name="McAllister B."/>
            <person name="McBride C.S."/>
            <person name="McKernan B."/>
            <person name="McKernan K."/>
            <person name="Mendez-Lago M."/>
            <person name="Minx P."/>
            <person name="Mollenhauer M.U."/>
            <person name="Montooth K."/>
            <person name="Mount S.M."/>
            <person name="Mu X."/>
            <person name="Myers E."/>
            <person name="Negre B."/>
            <person name="Newfeld S."/>
            <person name="Nielsen R."/>
            <person name="Noor M.A."/>
            <person name="O'Grady P."/>
            <person name="Pachter L."/>
            <person name="Papaceit M."/>
            <person name="Parisi M.J."/>
            <person name="Parisi M."/>
            <person name="Parts L."/>
            <person name="Pedersen J.S."/>
            <person name="Pesole G."/>
            <person name="Phillippy A.M."/>
            <person name="Ponting C.P."/>
            <person name="Pop M."/>
            <person name="Porcelli D."/>
            <person name="Powell J.R."/>
            <person name="Prohaska S."/>
            <person name="Pruitt K."/>
            <person name="Puig M."/>
            <person name="Quesneville H."/>
            <person name="Ram K.R."/>
            <person name="Rand D."/>
            <person name="Rasmussen M.D."/>
            <person name="Reed L.K."/>
            <person name="Reenan R."/>
            <person name="Reily A."/>
            <person name="Remington K.A."/>
            <person name="Rieger T.T."/>
            <person name="Ritchie M.G."/>
            <person name="Robin C."/>
            <person name="Rogers Y.H."/>
            <person name="Rohde C."/>
            <person name="Rozas J."/>
            <person name="Rubenfield M.J."/>
            <person name="Ruiz A."/>
            <person name="Russo S."/>
            <person name="Salzberg S.L."/>
            <person name="Sanchez-Gracia A."/>
            <person name="Saranga D.J."/>
            <person name="Sato H."/>
            <person name="Schaeffer S.W."/>
            <person name="Schatz M.C."/>
            <person name="Schlenke T."/>
            <person name="Schwartz R."/>
            <person name="Segarra C."/>
            <person name="Singh R.S."/>
            <person name="Sirot L."/>
            <person name="Sirota M."/>
            <person name="Sisneros N.B."/>
            <person name="Smith C.D."/>
            <person name="Smith T.F."/>
            <person name="Spieth J."/>
            <person name="Stage D.E."/>
            <person name="Stark A."/>
            <person name="Stephan W."/>
            <person name="Strausberg R.L."/>
            <person name="Strempel S."/>
            <person name="Sturgill D."/>
            <person name="Sutton G."/>
            <person name="Sutton G.G."/>
            <person name="Tao W."/>
            <person name="Teichmann S."/>
            <person name="Tobari Y.N."/>
            <person name="Tomimura Y."/>
            <person name="Tsolas J.M."/>
            <person name="Valente V.L."/>
            <person name="Venter E."/>
            <person name="Venter J.C."/>
            <person name="Vicario S."/>
            <person name="Vieira F.G."/>
            <person name="Vilella A.J."/>
            <person name="Villasante A."/>
            <person name="Walenz B."/>
            <person name="Wang J."/>
            <person name="Wasserman M."/>
            <person name="Watts T."/>
            <person name="Wilson D."/>
            <person name="Wilson R.K."/>
            <person name="Wing R.A."/>
            <person name="Wolfner M.F."/>
            <person name="Wong A."/>
            <person name="Wong G.K."/>
            <person name="Wu C.I."/>
            <person name="Wu G."/>
            <person name="Yamamoto D."/>
            <person name="Yang H.P."/>
            <person name="Yang S.P."/>
            <person name="Yorke J.A."/>
            <person name="Yoshida K."/>
            <person name="Zdobnov E."/>
            <person name="Zhang P."/>
            <person name="Zhang Y."/>
            <person name="Zimin A.V."/>
            <person name="Baldwin J."/>
            <person name="Abdouelleil A."/>
            <person name="Abdulkadir J."/>
            <person name="Abebe A."/>
            <person name="Abera B."/>
            <person name="Abreu J."/>
            <person name="Acer S.C."/>
            <person name="Aftuck L."/>
            <person name="Alexander A."/>
            <person name="An P."/>
            <person name="Anderson E."/>
            <person name="Anderson S."/>
            <person name="Arachi H."/>
            <person name="Azer M."/>
            <person name="Bachantsang P."/>
            <person name="Barry A."/>
            <person name="Bayul T."/>
            <person name="Berlin A."/>
            <person name="Bessette D."/>
            <person name="Bloom T."/>
            <person name="Blye J."/>
            <person name="Boguslavskiy L."/>
            <person name="Bonnet C."/>
            <person name="Boukhgalter B."/>
            <person name="Bourzgui I."/>
            <person name="Brown A."/>
            <person name="Cahill P."/>
            <person name="Channer S."/>
            <person name="Cheshatsang Y."/>
            <person name="Chuda L."/>
            <person name="Citroen M."/>
            <person name="Collymore A."/>
            <person name="Cooke P."/>
            <person name="Costello M."/>
            <person name="D'Aco K."/>
            <person name="Daza R."/>
            <person name="De Haan G."/>
            <person name="DeGray S."/>
            <person name="DeMaso C."/>
            <person name="Dhargay N."/>
            <person name="Dooley K."/>
            <person name="Dooley E."/>
            <person name="Doricent M."/>
            <person name="Dorje P."/>
            <person name="Dorjee K."/>
            <person name="Dupes A."/>
            <person name="Elong R."/>
            <person name="Falk J."/>
            <person name="Farina A."/>
            <person name="Faro S."/>
            <person name="Ferguson D."/>
            <person name="Fisher S."/>
            <person name="Foley C.D."/>
            <person name="Franke A."/>
            <person name="Friedrich D."/>
            <person name="Gadbois L."/>
            <person name="Gearin G."/>
            <person name="Gearin C.R."/>
            <person name="Giannoukos G."/>
            <person name="Goode T."/>
            <person name="Graham J."/>
            <person name="Grandbois E."/>
            <person name="Grewal S."/>
            <person name="Gyaltsen K."/>
            <person name="Hafez N."/>
            <person name="Hagos B."/>
            <person name="Hall J."/>
            <person name="Henson C."/>
            <person name="Hollinger A."/>
            <person name="Honan T."/>
            <person name="Huard M.D."/>
            <person name="Hughes L."/>
            <person name="Hurhula B."/>
            <person name="Husby M.E."/>
            <person name="Kamat A."/>
            <person name="Kanga B."/>
            <person name="Kashin S."/>
            <person name="Khazanovich D."/>
            <person name="Kisner P."/>
            <person name="Lance K."/>
            <person name="Lara M."/>
            <person name="Lee W."/>
            <person name="Lennon N."/>
            <person name="Letendre F."/>
            <person name="LeVine R."/>
            <person name="Lipovsky A."/>
            <person name="Liu X."/>
            <person name="Liu J."/>
            <person name="Liu S."/>
            <person name="Lokyitsang T."/>
            <person name="Lokyitsang Y."/>
            <person name="Lubonja R."/>
            <person name="Lui A."/>
            <person name="MacDonald P."/>
            <person name="Magnisalis V."/>
            <person name="Maru K."/>
            <person name="Matthews C."/>
            <person name="McCusker W."/>
            <person name="McDonough S."/>
            <person name="Mehta T."/>
            <person name="Meldrim J."/>
            <person name="Meneus L."/>
            <person name="Mihai O."/>
            <person name="Mihalev A."/>
            <person name="Mihova T."/>
            <person name="Mittelman R."/>
            <person name="Mlenga V."/>
            <person name="Montmayeur A."/>
            <person name="Mulrain L."/>
            <person name="Navidi A."/>
            <person name="Naylor J."/>
            <person name="Negash T."/>
            <person name="Nguyen T."/>
            <person name="Nguyen N."/>
            <person name="Nicol R."/>
            <person name="Norbu C."/>
            <person name="Norbu N."/>
            <person name="Novod N."/>
            <person name="O'Neill B."/>
            <person name="Osman S."/>
            <person name="Markiewicz E."/>
            <person name="Oyono O.L."/>
            <person name="Patti C."/>
            <person name="Phunkhang P."/>
            <person name="Pierre F."/>
            <person name="Priest M."/>
            <person name="Raghuraman S."/>
            <person name="Rege F."/>
            <person name="Reyes R."/>
            <person name="Rise C."/>
            <person name="Rogov P."/>
            <person name="Ross K."/>
            <person name="Ryan E."/>
            <person name="Settipalli S."/>
            <person name="Shea T."/>
            <person name="Sherpa N."/>
            <person name="Shi L."/>
            <person name="Shih D."/>
            <person name="Sparrow T."/>
            <person name="Spaulding J."/>
            <person name="Stalker J."/>
            <person name="Stange-Thomann N."/>
            <person name="Stavropoulos S."/>
            <person name="Stone C."/>
            <person name="Strader C."/>
            <person name="Tesfaye S."/>
            <person name="Thomson T."/>
            <person name="Thoulutsang Y."/>
            <person name="Thoulutsang D."/>
            <person name="Topham K."/>
            <person name="Topping I."/>
            <person name="Tsamla T."/>
            <person name="Vassiliev H."/>
            <person name="Vo A."/>
            <person name="Wangchuk T."/>
            <person name="Wangdi T."/>
            <person name="Weiand M."/>
            <person name="Wilkinson J."/>
            <person name="Wilson A."/>
            <person name="Yadav S."/>
            <person name="Young G."/>
            <person name="Yu Q."/>
            <person name="Zembek L."/>
            <person name="Zhong D."/>
            <person name="Zimmer A."/>
            <person name="Zwirko Z."/>
            <person name="Jaffe D.B."/>
            <person name="Alvarez P."/>
            <person name="Brockman W."/>
            <person name="Butler J."/>
            <person name="Chin C."/>
            <person name="Gnerre S."/>
            <person name="Grabherr M."/>
            <person name="Kleber M."/>
            <person name="Mauceli E."/>
            <person name="MacCallum I."/>
        </authorList>
    </citation>
    <scope>NUCLEOTIDE SEQUENCE [LARGE SCALE GENOMIC DNA]</scope>
    <source>
        <strain evidence="3">white501</strain>
    </source>
</reference>
<evidence type="ECO:0000313" key="3">
    <source>
        <dbReference type="Proteomes" id="UP000000304"/>
    </source>
</evidence>
<dbReference type="OMA" id="LPCRTFM"/>
<keyword evidence="1" id="KW-0472">Membrane</keyword>